<dbReference type="Pfam" id="PF20150">
    <property type="entry name" value="2EXR"/>
    <property type="match status" value="1"/>
</dbReference>
<keyword evidence="4" id="KW-1185">Reference proteome</keyword>
<evidence type="ECO:0000256" key="1">
    <source>
        <dbReference type="SAM" id="MobiDB-lite"/>
    </source>
</evidence>
<dbReference type="GeneID" id="92045490"/>
<reference evidence="3 4" key="1">
    <citation type="submission" date="2023-01" db="EMBL/GenBank/DDBJ databases">
        <title>Analysis of 21 Apiospora genomes using comparative genomics revels a genus with tremendous synthesis potential of carbohydrate active enzymes and secondary metabolites.</title>
        <authorList>
            <person name="Sorensen T."/>
        </authorList>
    </citation>
    <scope>NUCLEOTIDE SEQUENCE [LARGE SCALE GENOMIC DNA]</scope>
    <source>
        <strain evidence="3 4">CBS 114990</strain>
    </source>
</reference>
<evidence type="ECO:0000313" key="3">
    <source>
        <dbReference type="EMBL" id="KAK8080297.1"/>
    </source>
</evidence>
<accession>A0ABR1W9Z5</accession>
<feature type="compositionally biased region" description="Low complexity" evidence="1">
    <location>
        <begin position="36"/>
        <end position="45"/>
    </location>
</feature>
<dbReference type="RefSeq" id="XP_066667772.1">
    <property type="nucleotide sequence ID" value="XM_066812430.1"/>
</dbReference>
<gene>
    <name evidence="3" type="ORF">PG997_008115</name>
</gene>
<organism evidence="3 4">
    <name type="scientific">Apiospora hydei</name>
    <dbReference type="NCBI Taxonomy" id="1337664"/>
    <lineage>
        <taxon>Eukaryota</taxon>
        <taxon>Fungi</taxon>
        <taxon>Dikarya</taxon>
        <taxon>Ascomycota</taxon>
        <taxon>Pezizomycotina</taxon>
        <taxon>Sordariomycetes</taxon>
        <taxon>Xylariomycetidae</taxon>
        <taxon>Amphisphaeriales</taxon>
        <taxon>Apiosporaceae</taxon>
        <taxon>Apiospora</taxon>
    </lineage>
</organism>
<proteinExistence type="predicted"/>
<evidence type="ECO:0000313" key="4">
    <source>
        <dbReference type="Proteomes" id="UP001433268"/>
    </source>
</evidence>
<comment type="caution">
    <text evidence="3">The sequence shown here is derived from an EMBL/GenBank/DDBJ whole genome shotgun (WGS) entry which is preliminary data.</text>
</comment>
<feature type="region of interest" description="Disordered" evidence="1">
    <location>
        <begin position="19"/>
        <end position="55"/>
    </location>
</feature>
<name>A0ABR1W9Z5_9PEZI</name>
<protein>
    <recommendedName>
        <fullName evidence="2">2EXR domain-containing protein</fullName>
    </recommendedName>
</protein>
<feature type="domain" description="2EXR" evidence="2">
    <location>
        <begin position="101"/>
        <end position="178"/>
    </location>
</feature>
<dbReference type="Proteomes" id="UP001433268">
    <property type="component" value="Unassembled WGS sequence"/>
</dbReference>
<dbReference type="InterPro" id="IPR045518">
    <property type="entry name" value="2EXR"/>
</dbReference>
<evidence type="ECO:0000259" key="2">
    <source>
        <dbReference type="Pfam" id="PF20150"/>
    </source>
</evidence>
<dbReference type="EMBL" id="JAQQWN010000006">
    <property type="protein sequence ID" value="KAK8080297.1"/>
    <property type="molecule type" value="Genomic_DNA"/>
</dbReference>
<sequence>MVGYILAWEYEEARGENVVAPALQTPDPTPTRDLSDSNTDSNSDTMPSPEADRAAEIGSTAVVIRPKAPRNLDTLTIPEKRRAKRTADGTAKALLGNPSSFPLFNKLPPELRIIIWKMAAEQGQCLEMGQMCRCTSHPGAVHFKADMELLKRRLALLHACRESRLVLAPRYDAFEYRRSRQGLAKNNSREGFVEALGDLYLRPSRLGAGDAKQNEDKPELTWKFDHSYVPGGLSWRYNQHPHMLVDCQQDTFKGRLSWVGVPYCTAKRDVIQCALKRPEEPLPGRRSANGIWKN</sequence>